<evidence type="ECO:0000313" key="2">
    <source>
        <dbReference type="Proteomes" id="UP000013047"/>
    </source>
</evidence>
<protein>
    <submittedName>
        <fullName evidence="1">Short-chain dehydrogenase/reductase SDR</fullName>
    </submittedName>
</protein>
<accession>N6Y471</accession>
<dbReference type="InterPro" id="IPR036291">
    <property type="entry name" value="NAD(P)-bd_dom_sf"/>
</dbReference>
<dbReference type="SUPFAM" id="SSF51735">
    <property type="entry name" value="NAD(P)-binding Rossmann-fold domains"/>
    <property type="match status" value="1"/>
</dbReference>
<proteinExistence type="predicted"/>
<name>N6Y471_9RHOO</name>
<dbReference type="AlphaFoldDB" id="N6Y471"/>
<feature type="non-terminal residue" evidence="1">
    <location>
        <position position="52"/>
    </location>
</feature>
<gene>
    <name evidence="1" type="ORF">C667_23924</name>
</gene>
<organism evidence="1 2">
    <name type="scientific">Thauera phenylacetica B4P</name>
    <dbReference type="NCBI Taxonomy" id="1234382"/>
    <lineage>
        <taxon>Bacteria</taxon>
        <taxon>Pseudomonadati</taxon>
        <taxon>Pseudomonadota</taxon>
        <taxon>Betaproteobacteria</taxon>
        <taxon>Rhodocyclales</taxon>
        <taxon>Zoogloeaceae</taxon>
        <taxon>Thauera</taxon>
    </lineage>
</organism>
<keyword evidence="2" id="KW-1185">Reference proteome</keyword>
<dbReference type="Gene3D" id="3.40.50.720">
    <property type="entry name" value="NAD(P)-binding Rossmann-like Domain"/>
    <property type="match status" value="1"/>
</dbReference>
<sequence>MTTPAVRRGWFAPLNAPIREWAGRRVWIVGASSGIGEALALALARRGARLAL</sequence>
<reference evidence="1 2" key="1">
    <citation type="submission" date="2012-09" db="EMBL/GenBank/DDBJ databases">
        <title>Draft Genome Sequences of 6 Strains from Genus Thauera.</title>
        <authorList>
            <person name="Liu B."/>
            <person name="Shapleigh J.P."/>
            <person name="Frostegard A.H."/>
        </authorList>
    </citation>
    <scope>NUCLEOTIDE SEQUENCE [LARGE SCALE GENOMIC DNA]</scope>
    <source>
        <strain evidence="1 2">B4P</strain>
    </source>
</reference>
<evidence type="ECO:0000313" key="1">
    <source>
        <dbReference type="EMBL" id="ENO86385.1"/>
    </source>
</evidence>
<dbReference type="EMBL" id="AMXF01000534">
    <property type="protein sequence ID" value="ENO86385.1"/>
    <property type="molecule type" value="Genomic_DNA"/>
</dbReference>
<comment type="caution">
    <text evidence="1">The sequence shown here is derived from an EMBL/GenBank/DDBJ whole genome shotgun (WGS) entry which is preliminary data.</text>
</comment>
<dbReference type="Proteomes" id="UP000013047">
    <property type="component" value="Unassembled WGS sequence"/>
</dbReference>